<gene>
    <name evidence="1" type="ORF">QDQ28_15555</name>
</gene>
<dbReference type="EMBL" id="JARVUX010000038">
    <property type="protein sequence ID" value="MDH2337584.1"/>
    <property type="molecule type" value="Genomic_DNA"/>
</dbReference>
<feature type="non-terminal residue" evidence="1">
    <location>
        <position position="127"/>
    </location>
</feature>
<proteinExistence type="predicted"/>
<dbReference type="AlphaFoldDB" id="A0AAP4A9I7"/>
<evidence type="ECO:0000313" key="2">
    <source>
        <dbReference type="Proteomes" id="UP001222958"/>
    </source>
</evidence>
<accession>A0AAP4A9I7</accession>
<dbReference type="Proteomes" id="UP001222958">
    <property type="component" value="Unassembled WGS sequence"/>
</dbReference>
<comment type="caution">
    <text evidence="1">The sequence shown here is derived from an EMBL/GenBank/DDBJ whole genome shotgun (WGS) entry which is preliminary data.</text>
</comment>
<feature type="non-terminal residue" evidence="1">
    <location>
        <position position="1"/>
    </location>
</feature>
<evidence type="ECO:0000313" key="1">
    <source>
        <dbReference type="EMBL" id="MDH2337584.1"/>
    </source>
</evidence>
<protein>
    <submittedName>
        <fullName evidence="1">Uncharacterized protein</fullName>
    </submittedName>
</protein>
<organism evidence="1 2">
    <name type="scientific">Clostridium perfringens</name>
    <dbReference type="NCBI Taxonomy" id="1502"/>
    <lineage>
        <taxon>Bacteria</taxon>
        <taxon>Bacillati</taxon>
        <taxon>Bacillota</taxon>
        <taxon>Clostridia</taxon>
        <taxon>Eubacteriales</taxon>
        <taxon>Clostridiaceae</taxon>
        <taxon>Clostridium</taxon>
    </lineage>
</organism>
<name>A0AAP4A9I7_CLOPF</name>
<sequence>DELNSIRKIAVKRVGKYTFTGDEEIIVFNILNDETEIGFEFFNLQLGFKHTGDNYPNAVSDNFAVYSTIYTGSKYEGIALNQNGKCYIRLAKTRLENQSVEGLKKWLKANPTNIYFELLEQIETPLT</sequence>
<reference evidence="1" key="1">
    <citation type="submission" date="2023-04" db="EMBL/GenBank/DDBJ databases">
        <title>Epidemiological investigation of Clostridium perfringens isolated from cattle.</title>
        <authorList>
            <person name="Tian R."/>
        </authorList>
    </citation>
    <scope>NUCLEOTIDE SEQUENCE</scope>
    <source>
        <strain evidence="1">ZWCP172</strain>
    </source>
</reference>